<dbReference type="NCBIfam" id="TIGR02123">
    <property type="entry name" value="TRAP_fused"/>
    <property type="match status" value="1"/>
</dbReference>
<keyword evidence="2" id="KW-0812">Transmembrane</keyword>
<keyword evidence="1" id="KW-0813">Transport</keyword>
<evidence type="ECO:0000256" key="2">
    <source>
        <dbReference type="SAM" id="Phobius"/>
    </source>
</evidence>
<feature type="transmembrane region" description="Helical" evidence="2">
    <location>
        <begin position="415"/>
        <end position="441"/>
    </location>
</feature>
<keyword evidence="2" id="KW-1133">Transmembrane helix</keyword>
<feature type="transmembrane region" description="Helical" evidence="2">
    <location>
        <begin position="9"/>
        <end position="30"/>
    </location>
</feature>
<proteinExistence type="predicted"/>
<dbReference type="GO" id="GO:0022857">
    <property type="term" value="F:transmembrane transporter activity"/>
    <property type="evidence" value="ECO:0007669"/>
    <property type="project" value="UniProtKB-UniRule"/>
</dbReference>
<keyword evidence="2" id="KW-0472">Membrane</keyword>
<feature type="transmembrane region" description="Helical" evidence="2">
    <location>
        <begin position="145"/>
        <end position="167"/>
    </location>
</feature>
<keyword evidence="5" id="KW-1185">Reference proteome</keyword>
<accession>A0A5C4JR17</accession>
<comment type="function">
    <text evidence="1">Part of the tripartite ATP-independent periplasmic (TRAP) transport system.</text>
</comment>
<protein>
    <submittedName>
        <fullName evidence="4">TRAP transporter fused permease subunit</fullName>
    </submittedName>
</protein>
<dbReference type="PANTHER" id="PTHR43849:SF2">
    <property type="entry name" value="BLL3936 PROTEIN"/>
    <property type="match status" value="1"/>
</dbReference>
<dbReference type="GO" id="GO:0005886">
    <property type="term" value="C:plasma membrane"/>
    <property type="evidence" value="ECO:0007669"/>
    <property type="project" value="UniProtKB-SubCell"/>
</dbReference>
<feature type="transmembrane region" description="Helical" evidence="2">
    <location>
        <begin position="100"/>
        <end position="133"/>
    </location>
</feature>
<keyword evidence="1" id="KW-1003">Cell membrane</keyword>
<feature type="transmembrane region" description="Helical" evidence="2">
    <location>
        <begin position="285"/>
        <end position="309"/>
    </location>
</feature>
<feature type="transmembrane region" description="Helical" evidence="2">
    <location>
        <begin position="448"/>
        <end position="465"/>
    </location>
</feature>
<feature type="domain" description="TRAP C4-dicarboxylate transport system permease DctM subunit" evidence="3">
    <location>
        <begin position="106"/>
        <end position="531"/>
    </location>
</feature>
<evidence type="ECO:0000313" key="5">
    <source>
        <dbReference type="Proteomes" id="UP000307874"/>
    </source>
</evidence>
<dbReference type="InterPro" id="IPR011853">
    <property type="entry name" value="TRAP_DctM-Dct_fused"/>
</dbReference>
<feature type="transmembrane region" description="Helical" evidence="2">
    <location>
        <begin position="59"/>
        <end position="80"/>
    </location>
</feature>
<dbReference type="Proteomes" id="UP000307874">
    <property type="component" value="Unassembled WGS sequence"/>
</dbReference>
<gene>
    <name evidence="4" type="ORF">FF124_12880</name>
</gene>
<dbReference type="OrthoDB" id="9759894at2"/>
<comment type="caution">
    <text evidence="4">The sequence shown here is derived from an EMBL/GenBank/DDBJ whole genome shotgun (WGS) entry which is preliminary data.</text>
</comment>
<dbReference type="RefSeq" id="WP_138748890.1">
    <property type="nucleotide sequence ID" value="NZ_VCLB01000006.1"/>
</dbReference>
<feature type="transmembrane region" description="Helical" evidence="2">
    <location>
        <begin position="212"/>
        <end position="237"/>
    </location>
</feature>
<feature type="transmembrane region" description="Helical" evidence="2">
    <location>
        <begin position="173"/>
        <end position="192"/>
    </location>
</feature>
<feature type="transmembrane region" description="Helical" evidence="2">
    <location>
        <begin position="538"/>
        <end position="561"/>
    </location>
</feature>
<feature type="transmembrane region" description="Helical" evidence="2">
    <location>
        <begin position="381"/>
        <end position="403"/>
    </location>
</feature>
<feature type="transmembrane region" description="Helical" evidence="2">
    <location>
        <begin position="330"/>
        <end position="348"/>
    </location>
</feature>
<dbReference type="EMBL" id="VCLB01000006">
    <property type="protein sequence ID" value="TNB47730.1"/>
    <property type="molecule type" value="Genomic_DNA"/>
</dbReference>
<keyword evidence="1" id="KW-0997">Cell inner membrane</keyword>
<reference evidence="4 5" key="1">
    <citation type="submission" date="2019-05" db="EMBL/GenBank/DDBJ databases">
        <authorList>
            <person name="Lee S.D."/>
        </authorList>
    </citation>
    <scope>NUCLEOTIDE SEQUENCE [LARGE SCALE GENOMIC DNA]</scope>
    <source>
        <strain evidence="4 5">GH2-6</strain>
    </source>
</reference>
<sequence>MRLRLLDGALVLSGLAMFGYQMLTTQYLFLGSYEHQAVHLAFIFLLLFLYQARQSKARIGMVLNLTLAALGVAASGYVLANMVHLEEVFGFPDPMDVAVGVVLIGLVVIATRAAWGWTLPIVAAIFVAYFLWGDGLPGHLYHRPFNFDYVVSYLSIGLSGIFGQFLGISANQVFLFVVFGSLLGIIKVNDFFLEAGKIAGKAFRGGPGQTAVVSSGFIGMISGAAVANVAVTGAFTIPYMKQVGYKPQHAGAIEAAASTGGQLMPPVMGAAAFLMASFLGVSYDAVMLAGILPAVLYFWGVMLGVQFLAVRFDIKAPLERVDYRKLMRRLPLFGLPLAVLITLLIMQYSPAKSAFWAILLAIGLSYIDPQTRPRPMELVKSIAGGALIGAQIGISLAIVGMIAQTLITTGLGNKIAGLVEILSAGNLLIGLALTMVVSIILGCGVPTSAAYTLVAIVVIPSVIKMGVDPMAAHFFSFYFAVISSLTPPVALAALAGAGIAGAPYFKTALSAAKLAISGFIIPFLIIFNPLLTFNPVNWVWGLGTVIAVPLGMTALTAAIYGCGLTVFSLRERILASAAAALMLGYSGFRHVDGLPLEYPMLALGAFAFIAVLVSQIRTSRANSQPAALRFQNG</sequence>
<feature type="transmembrane region" description="Helical" evidence="2">
    <location>
        <begin position="596"/>
        <end position="614"/>
    </location>
</feature>
<organism evidence="4 5">
    <name type="scientific">Martelella lutilitoris</name>
    <dbReference type="NCBI Taxonomy" id="2583532"/>
    <lineage>
        <taxon>Bacteria</taxon>
        <taxon>Pseudomonadati</taxon>
        <taxon>Pseudomonadota</taxon>
        <taxon>Alphaproteobacteria</taxon>
        <taxon>Hyphomicrobiales</taxon>
        <taxon>Aurantimonadaceae</taxon>
        <taxon>Martelella</taxon>
    </lineage>
</organism>
<feature type="transmembrane region" description="Helical" evidence="2">
    <location>
        <begin position="514"/>
        <end position="532"/>
    </location>
</feature>
<comment type="subcellular location">
    <subcellularLocation>
        <location evidence="1">Cell inner membrane</location>
        <topology evidence="1">Multi-pass membrane protein</topology>
    </subcellularLocation>
</comment>
<name>A0A5C4JR17_9HYPH</name>
<dbReference type="PANTHER" id="PTHR43849">
    <property type="entry name" value="BLL3936 PROTEIN"/>
    <property type="match status" value="1"/>
</dbReference>
<evidence type="ECO:0000256" key="1">
    <source>
        <dbReference type="RuleBase" id="RU369079"/>
    </source>
</evidence>
<evidence type="ECO:0000313" key="4">
    <source>
        <dbReference type="EMBL" id="TNB47730.1"/>
    </source>
</evidence>
<feature type="transmembrane region" description="Helical" evidence="2">
    <location>
        <begin position="477"/>
        <end position="502"/>
    </location>
</feature>
<dbReference type="Pfam" id="PF06808">
    <property type="entry name" value="DctM"/>
    <property type="match status" value="1"/>
</dbReference>
<evidence type="ECO:0000259" key="3">
    <source>
        <dbReference type="Pfam" id="PF06808"/>
    </source>
</evidence>
<dbReference type="InterPro" id="IPR010656">
    <property type="entry name" value="DctM"/>
</dbReference>
<dbReference type="AlphaFoldDB" id="A0A5C4JR17"/>
<feature type="transmembrane region" description="Helical" evidence="2">
    <location>
        <begin position="36"/>
        <end position="52"/>
    </location>
</feature>
<reference evidence="4 5" key="2">
    <citation type="submission" date="2019-06" db="EMBL/GenBank/DDBJ databases">
        <title>Martelella lutilitoris sp. nov., isolated from a tidal mudflat.</title>
        <authorList>
            <person name="Kim Y.-J."/>
        </authorList>
    </citation>
    <scope>NUCLEOTIDE SEQUENCE [LARGE SCALE GENOMIC DNA]</scope>
    <source>
        <strain evidence="4 5">GH2-6</strain>
    </source>
</reference>